<evidence type="ECO:0000256" key="8">
    <source>
        <dbReference type="SAM" id="MobiDB-lite"/>
    </source>
</evidence>
<dbReference type="InterPro" id="IPR050895">
    <property type="entry name" value="XK-related_scramblase"/>
</dbReference>
<name>A0ABD0J595_9CAEN</name>
<organism evidence="9 10">
    <name type="scientific">Batillaria attramentaria</name>
    <dbReference type="NCBI Taxonomy" id="370345"/>
    <lineage>
        <taxon>Eukaryota</taxon>
        <taxon>Metazoa</taxon>
        <taxon>Spiralia</taxon>
        <taxon>Lophotrochozoa</taxon>
        <taxon>Mollusca</taxon>
        <taxon>Gastropoda</taxon>
        <taxon>Caenogastropoda</taxon>
        <taxon>Sorbeoconcha</taxon>
        <taxon>Cerithioidea</taxon>
        <taxon>Batillariidae</taxon>
        <taxon>Batillaria</taxon>
    </lineage>
</organism>
<reference evidence="9 10" key="1">
    <citation type="journal article" date="2023" name="Sci. Data">
        <title>Genome assembly of the Korean intertidal mud-creeper Batillaria attramentaria.</title>
        <authorList>
            <person name="Patra A.K."/>
            <person name="Ho P.T."/>
            <person name="Jun S."/>
            <person name="Lee S.J."/>
            <person name="Kim Y."/>
            <person name="Won Y.J."/>
        </authorList>
    </citation>
    <scope>NUCLEOTIDE SEQUENCE [LARGE SCALE GENOMIC DNA]</scope>
    <source>
        <strain evidence="9">Wonlab-2016</strain>
    </source>
</reference>
<keyword evidence="5 7" id="KW-1133">Transmembrane helix</keyword>
<comment type="similarity">
    <text evidence="2 7">Belongs to the XK family.</text>
</comment>
<dbReference type="PANTHER" id="PTHR16024">
    <property type="entry name" value="XK-RELATED PROTEIN"/>
    <property type="match status" value="1"/>
</dbReference>
<evidence type="ECO:0000256" key="7">
    <source>
        <dbReference type="RuleBase" id="RU910716"/>
    </source>
</evidence>
<accession>A0ABD0J595</accession>
<evidence type="ECO:0000256" key="3">
    <source>
        <dbReference type="ARBA" id="ARBA00022475"/>
    </source>
</evidence>
<comment type="caution">
    <text evidence="9">The sequence shown here is derived from an EMBL/GenBank/DDBJ whole genome shotgun (WGS) entry which is preliminary data.</text>
</comment>
<evidence type="ECO:0000256" key="4">
    <source>
        <dbReference type="ARBA" id="ARBA00022692"/>
    </source>
</evidence>
<keyword evidence="6 7" id="KW-0472">Membrane</keyword>
<proteinExistence type="inferred from homology"/>
<dbReference type="InterPro" id="IPR018629">
    <property type="entry name" value="XK-rel"/>
</dbReference>
<dbReference type="Pfam" id="PF09815">
    <property type="entry name" value="XK-related"/>
    <property type="match status" value="1"/>
</dbReference>
<protein>
    <recommendedName>
        <fullName evidence="7">XK-related protein</fullName>
    </recommendedName>
</protein>
<feature type="region of interest" description="Disordered" evidence="8">
    <location>
        <begin position="1"/>
        <end position="23"/>
    </location>
</feature>
<dbReference type="Proteomes" id="UP001519460">
    <property type="component" value="Unassembled WGS sequence"/>
</dbReference>
<feature type="transmembrane region" description="Helical" evidence="7">
    <location>
        <begin position="131"/>
        <end position="152"/>
    </location>
</feature>
<feature type="transmembrane region" description="Helical" evidence="7">
    <location>
        <begin position="100"/>
        <end position="125"/>
    </location>
</feature>
<evidence type="ECO:0000256" key="5">
    <source>
        <dbReference type="ARBA" id="ARBA00022989"/>
    </source>
</evidence>
<dbReference type="AlphaFoldDB" id="A0ABD0J595"/>
<evidence type="ECO:0000313" key="9">
    <source>
        <dbReference type="EMBL" id="KAK7461599.1"/>
    </source>
</evidence>
<feature type="region of interest" description="Disordered" evidence="8">
    <location>
        <begin position="45"/>
        <end position="72"/>
    </location>
</feature>
<keyword evidence="10" id="KW-1185">Reference proteome</keyword>
<dbReference type="PANTHER" id="PTHR16024:SF28">
    <property type="entry name" value="XK-RELATED PROTEIN"/>
    <property type="match status" value="1"/>
</dbReference>
<dbReference type="GO" id="GO:0005886">
    <property type="term" value="C:plasma membrane"/>
    <property type="evidence" value="ECO:0007669"/>
    <property type="project" value="UniProtKB-SubCell"/>
</dbReference>
<feature type="compositionally biased region" description="Polar residues" evidence="8">
    <location>
        <begin position="1"/>
        <end position="19"/>
    </location>
</feature>
<comment type="caution">
    <text evidence="7">Lacks conserved residue(s) required for the propagation of feature annotation.</text>
</comment>
<dbReference type="EMBL" id="JACVVK020000633">
    <property type="protein sequence ID" value="KAK7461599.1"/>
    <property type="molecule type" value="Genomic_DNA"/>
</dbReference>
<keyword evidence="3" id="KW-1003">Cell membrane</keyword>
<keyword evidence="4 7" id="KW-0812">Transmembrane</keyword>
<gene>
    <name evidence="9" type="ORF">BaRGS_00038643</name>
</gene>
<comment type="subcellular location">
    <subcellularLocation>
        <location evidence="1">Cell membrane</location>
        <topology evidence="1">Multi-pass membrane protein</topology>
    </subcellularLocation>
    <subcellularLocation>
        <location evidence="7">Membrane</location>
        <topology evidence="7">Multi-pass membrane protein</topology>
    </subcellularLocation>
</comment>
<sequence length="171" mass="18844">MSGQETPVTDLQTTGSTTDDVMADDTLLAARGPKTANYDKDVVMQEESLMESPEQEAADMSSDDTQTPRTETTEEQLNLAKRVWRKVNDTHHGRFTRLDFVLLIVSIILYIVDIATDLQLAISYFLNGHVIYGGLTTAFIGLAYIVVSVFSLHPFFLTKFLQSGGSAESSS</sequence>
<evidence type="ECO:0000256" key="1">
    <source>
        <dbReference type="ARBA" id="ARBA00004651"/>
    </source>
</evidence>
<evidence type="ECO:0000313" key="10">
    <source>
        <dbReference type="Proteomes" id="UP001519460"/>
    </source>
</evidence>
<evidence type="ECO:0000256" key="6">
    <source>
        <dbReference type="ARBA" id="ARBA00023136"/>
    </source>
</evidence>
<evidence type="ECO:0000256" key="2">
    <source>
        <dbReference type="ARBA" id="ARBA00008789"/>
    </source>
</evidence>